<dbReference type="OrthoDB" id="9805337at2"/>
<dbReference type="PANTHER" id="PTHR13847:SF289">
    <property type="entry name" value="GLYCINE OXIDASE"/>
    <property type="match status" value="1"/>
</dbReference>
<accession>A0A317CD40</accession>
<dbReference type="RefSeq" id="WP_109824991.1">
    <property type="nucleotide sequence ID" value="NZ_QGKL01000041.1"/>
</dbReference>
<dbReference type="EMBL" id="QGKL01000041">
    <property type="protein sequence ID" value="PWQ94230.1"/>
    <property type="molecule type" value="Genomic_DNA"/>
</dbReference>
<evidence type="ECO:0000259" key="2">
    <source>
        <dbReference type="Pfam" id="PF01266"/>
    </source>
</evidence>
<dbReference type="InterPro" id="IPR006076">
    <property type="entry name" value="FAD-dep_OxRdtase"/>
</dbReference>
<feature type="domain" description="FAD dependent oxidoreductase" evidence="2">
    <location>
        <begin position="5"/>
        <end position="393"/>
    </location>
</feature>
<organism evidence="3 4">
    <name type="scientific">Leucothrix arctica</name>
    <dbReference type="NCBI Taxonomy" id="1481894"/>
    <lineage>
        <taxon>Bacteria</taxon>
        <taxon>Pseudomonadati</taxon>
        <taxon>Pseudomonadota</taxon>
        <taxon>Gammaproteobacteria</taxon>
        <taxon>Thiotrichales</taxon>
        <taxon>Thiotrichaceae</taxon>
        <taxon>Leucothrix</taxon>
    </lineage>
</organism>
<keyword evidence="4" id="KW-1185">Reference proteome</keyword>
<proteinExistence type="predicted"/>
<gene>
    <name evidence="3" type="ORF">DKT75_16990</name>
</gene>
<dbReference type="Gene3D" id="3.30.9.10">
    <property type="entry name" value="D-Amino Acid Oxidase, subunit A, domain 2"/>
    <property type="match status" value="1"/>
</dbReference>
<dbReference type="AlphaFoldDB" id="A0A317CD40"/>
<dbReference type="Pfam" id="PF01266">
    <property type="entry name" value="DAO"/>
    <property type="match status" value="1"/>
</dbReference>
<dbReference type="SUPFAM" id="SSF51905">
    <property type="entry name" value="FAD/NAD(P)-binding domain"/>
    <property type="match status" value="1"/>
</dbReference>
<evidence type="ECO:0000313" key="3">
    <source>
        <dbReference type="EMBL" id="PWQ94230.1"/>
    </source>
</evidence>
<dbReference type="Gene3D" id="3.50.50.60">
    <property type="entry name" value="FAD/NAD(P)-binding domain"/>
    <property type="match status" value="2"/>
</dbReference>
<sequence>MSKQVCVLGSGAIGISCASHLLQRGWDVTLIDAKPPASKTSFGSAGVINSGAFIPNNNPDLLSELPAYLSNLHPSVRYNIGYGLRKLPWLIRFFSQAGESKASQNAHDLFQLVSRANDAHIAMMEQSNNRHRYSEAGCLKVYREDRPKADLSFERRLLSQFGIDTDVLTIQELRDLEPSLSPIFNSALWIKDAGMVDNPAALLREYAASYIHAGGHFKQQKVLGIEPLEQGYRLELDDEFMEFDTMVVAAGPWSGKLLSPLGYNLPLASERGYHLHFKLTQESTLSRPVHDVDGAYIMSPLEQGLRVTTGVEFNQTDAASNASQLLDASARVNEAIQIESQPDDDVWCGARPSFPDAKPIIGESPHHKGLWFAFGHGHIGFNCGPITGKLLAQAMTGEPTDIDLQAFRADRFK</sequence>
<evidence type="ECO:0000313" key="4">
    <source>
        <dbReference type="Proteomes" id="UP000245506"/>
    </source>
</evidence>
<dbReference type="SUPFAM" id="SSF54373">
    <property type="entry name" value="FAD-linked reductases, C-terminal domain"/>
    <property type="match status" value="1"/>
</dbReference>
<comment type="caution">
    <text evidence="3">The sequence shown here is derived from an EMBL/GenBank/DDBJ whole genome shotgun (WGS) entry which is preliminary data.</text>
</comment>
<dbReference type="GO" id="GO:0016491">
    <property type="term" value="F:oxidoreductase activity"/>
    <property type="evidence" value="ECO:0007669"/>
    <property type="project" value="UniProtKB-KW"/>
</dbReference>
<keyword evidence="1" id="KW-0560">Oxidoreductase</keyword>
<dbReference type="PANTHER" id="PTHR13847">
    <property type="entry name" value="SARCOSINE DEHYDROGENASE-RELATED"/>
    <property type="match status" value="1"/>
</dbReference>
<protein>
    <submittedName>
        <fullName evidence="3">Amino acid dehydrogenase</fullName>
    </submittedName>
</protein>
<reference evidence="3 4" key="1">
    <citation type="submission" date="2018-05" db="EMBL/GenBank/DDBJ databases">
        <title>Leucothrix arctica sp. nov., isolated from Arctic seawater.</title>
        <authorList>
            <person name="Choi A."/>
            <person name="Baek K."/>
        </authorList>
    </citation>
    <scope>NUCLEOTIDE SEQUENCE [LARGE SCALE GENOMIC DNA]</scope>
    <source>
        <strain evidence="3 4">IMCC9719</strain>
    </source>
</reference>
<dbReference type="PROSITE" id="PS51257">
    <property type="entry name" value="PROKAR_LIPOPROTEIN"/>
    <property type="match status" value="1"/>
</dbReference>
<evidence type="ECO:0000256" key="1">
    <source>
        <dbReference type="ARBA" id="ARBA00023002"/>
    </source>
</evidence>
<dbReference type="Proteomes" id="UP000245506">
    <property type="component" value="Unassembled WGS sequence"/>
</dbReference>
<dbReference type="InterPro" id="IPR036188">
    <property type="entry name" value="FAD/NAD-bd_sf"/>
</dbReference>
<dbReference type="GO" id="GO:0005737">
    <property type="term" value="C:cytoplasm"/>
    <property type="evidence" value="ECO:0007669"/>
    <property type="project" value="TreeGrafter"/>
</dbReference>
<name>A0A317CD40_9GAMM</name>